<evidence type="ECO:0000256" key="4">
    <source>
        <dbReference type="PROSITE-ProRule" id="PRU00433"/>
    </source>
</evidence>
<feature type="domain" description="Cytochrome c" evidence="5">
    <location>
        <begin position="66"/>
        <end position="160"/>
    </location>
</feature>
<dbReference type="GO" id="GO:0020037">
    <property type="term" value="F:heme binding"/>
    <property type="evidence" value="ECO:0007669"/>
    <property type="project" value="InterPro"/>
</dbReference>
<keyword evidence="2 4" id="KW-0479">Metal-binding</keyword>
<gene>
    <name evidence="6" type="ORF">ENW50_06140</name>
</gene>
<organism evidence="6">
    <name type="scientific">Acidobacterium capsulatum</name>
    <dbReference type="NCBI Taxonomy" id="33075"/>
    <lineage>
        <taxon>Bacteria</taxon>
        <taxon>Pseudomonadati</taxon>
        <taxon>Acidobacteriota</taxon>
        <taxon>Terriglobia</taxon>
        <taxon>Terriglobales</taxon>
        <taxon>Acidobacteriaceae</taxon>
        <taxon>Acidobacterium</taxon>
    </lineage>
</organism>
<dbReference type="SUPFAM" id="SSF46626">
    <property type="entry name" value="Cytochrome c"/>
    <property type="match status" value="1"/>
</dbReference>
<dbReference type="AlphaFoldDB" id="A0A7V4XSI4"/>
<dbReference type="InterPro" id="IPR036909">
    <property type="entry name" value="Cyt_c-like_dom_sf"/>
</dbReference>
<dbReference type="GO" id="GO:0046872">
    <property type="term" value="F:metal ion binding"/>
    <property type="evidence" value="ECO:0007669"/>
    <property type="project" value="UniProtKB-KW"/>
</dbReference>
<accession>A0A7V4XSI4</accession>
<comment type="caution">
    <text evidence="6">The sequence shown here is derived from an EMBL/GenBank/DDBJ whole genome shotgun (WGS) entry which is preliminary data.</text>
</comment>
<dbReference type="InterPro" id="IPR009056">
    <property type="entry name" value="Cyt_c-like_dom"/>
</dbReference>
<dbReference type="EMBL" id="DTKL01000034">
    <property type="protein sequence ID" value="HGY94250.1"/>
    <property type="molecule type" value="Genomic_DNA"/>
</dbReference>
<keyword evidence="3 4" id="KW-0408">Iron</keyword>
<keyword evidence="1 4" id="KW-0349">Heme</keyword>
<evidence type="ECO:0000256" key="2">
    <source>
        <dbReference type="ARBA" id="ARBA00022723"/>
    </source>
</evidence>
<evidence type="ECO:0000256" key="1">
    <source>
        <dbReference type="ARBA" id="ARBA00022617"/>
    </source>
</evidence>
<reference evidence="6" key="1">
    <citation type="journal article" date="2020" name="mSystems">
        <title>Genome- and Community-Level Interaction Insights into Carbon Utilization and Element Cycling Functions of Hydrothermarchaeota in Hydrothermal Sediment.</title>
        <authorList>
            <person name="Zhou Z."/>
            <person name="Liu Y."/>
            <person name="Xu W."/>
            <person name="Pan J."/>
            <person name="Luo Z.H."/>
            <person name="Li M."/>
        </authorList>
    </citation>
    <scope>NUCLEOTIDE SEQUENCE [LARGE SCALE GENOMIC DNA]</scope>
    <source>
        <strain evidence="6">SpSt-855</strain>
    </source>
</reference>
<name>A0A7V4XSI4_9BACT</name>
<proteinExistence type="predicted"/>
<evidence type="ECO:0000313" key="6">
    <source>
        <dbReference type="EMBL" id="HGY94250.1"/>
    </source>
</evidence>
<protein>
    <submittedName>
        <fullName evidence="6">Cytochrome c</fullName>
    </submittedName>
</protein>
<dbReference type="Pfam" id="PF13442">
    <property type="entry name" value="Cytochrome_CBB3"/>
    <property type="match status" value="1"/>
</dbReference>
<evidence type="ECO:0000256" key="3">
    <source>
        <dbReference type="ARBA" id="ARBA00023004"/>
    </source>
</evidence>
<sequence>MKFVSGLIVGLLILPLAVFFYFRFGHPPVAVADHPFPFEKQIVHVPLHARIAREMPGPAPIAITPENLYAGAEIYREQCAACHGVMGHNSDFAAHMYPHAPQLWVPHPWNKSVVGVSDDPAGVTYWKVANGIRLTGMPSFDKVLSPEQMWQVSLLLSKANTPLPPAVEQILHQPLDFSATPAAVAAPVPAPRKK</sequence>
<dbReference type="GO" id="GO:0009055">
    <property type="term" value="F:electron transfer activity"/>
    <property type="evidence" value="ECO:0007669"/>
    <property type="project" value="InterPro"/>
</dbReference>
<evidence type="ECO:0000259" key="5">
    <source>
        <dbReference type="PROSITE" id="PS51007"/>
    </source>
</evidence>
<dbReference type="PROSITE" id="PS51007">
    <property type="entry name" value="CYTC"/>
    <property type="match status" value="1"/>
</dbReference>
<dbReference type="Gene3D" id="1.10.760.10">
    <property type="entry name" value="Cytochrome c-like domain"/>
    <property type="match status" value="1"/>
</dbReference>